<dbReference type="AlphaFoldDB" id="A0A8H8DDL2"/>
<gene>
    <name evidence="1" type="ORF">I9W82_000658</name>
</gene>
<name>A0A8H8DDL2_9ASCO</name>
<dbReference type="OrthoDB" id="4093184at2759"/>
<organism evidence="1 2">
    <name type="scientific">Candida metapsilosis</name>
    <dbReference type="NCBI Taxonomy" id="273372"/>
    <lineage>
        <taxon>Eukaryota</taxon>
        <taxon>Fungi</taxon>
        <taxon>Dikarya</taxon>
        <taxon>Ascomycota</taxon>
        <taxon>Saccharomycotina</taxon>
        <taxon>Pichiomycetes</taxon>
        <taxon>Debaryomycetaceae</taxon>
        <taxon>Candida/Lodderomyces clade</taxon>
        <taxon>Candida</taxon>
    </lineage>
</organism>
<dbReference type="GeneID" id="93649287"/>
<reference evidence="1 2" key="1">
    <citation type="submission" date="2020-12" db="EMBL/GenBank/DDBJ databases">
        <title>Effect of drift, selection, and recombination on the evolution of hybrid genomes in Candida yeast pathogens.</title>
        <authorList>
            <person name="Mixao V."/>
            <person name="Ksiezopolska E."/>
            <person name="Saus E."/>
            <person name="Boekhout T."/>
            <person name="Gacser A."/>
            <person name="Gabaldon T."/>
        </authorList>
    </citation>
    <scope>NUCLEOTIDE SEQUENCE [LARGE SCALE GENOMIC DNA]</scope>
    <source>
        <strain evidence="1 2">BP57</strain>
    </source>
</reference>
<sequence>MSLPHDAILDMLNQVESDNSNSNEELLLMIRDELLKAKEESTIVLLAQFSRCLYKIKRSQLLLPALDLYQAESPLYSKNQTHLEVLINYYKYTFFNLVNILIDHPTEAIKSQARLFGQIYKNINTEEKVTDEEVLFSSIAKNADDLCNDKKVPSRFSDEIKSKIKYQNTFVAIKNLFESSGINRFPVSSIKGMFEVEDVSAIFAGQESLNYEIVDDVLILERKPREFSIDKMVTAQLETAKLTQRLRNTM</sequence>
<dbReference type="RefSeq" id="XP_067550683.1">
    <property type="nucleotide sequence ID" value="XM_067695046.1"/>
</dbReference>
<proteinExistence type="predicted"/>
<dbReference type="Proteomes" id="UP000669133">
    <property type="component" value="Unassembled WGS sequence"/>
</dbReference>
<comment type="caution">
    <text evidence="1">The sequence shown here is derived from an EMBL/GenBank/DDBJ whole genome shotgun (WGS) entry which is preliminary data.</text>
</comment>
<accession>A0A8H8DDL2</accession>
<protein>
    <submittedName>
        <fullName evidence="1">Uncharacterized protein</fullName>
    </submittedName>
</protein>
<keyword evidence="2" id="KW-1185">Reference proteome</keyword>
<dbReference type="EMBL" id="JAEOAQ010000001">
    <property type="protein sequence ID" value="KAG5421567.1"/>
    <property type="molecule type" value="Genomic_DNA"/>
</dbReference>
<evidence type="ECO:0000313" key="1">
    <source>
        <dbReference type="EMBL" id="KAG5421567.1"/>
    </source>
</evidence>
<evidence type="ECO:0000313" key="2">
    <source>
        <dbReference type="Proteomes" id="UP000669133"/>
    </source>
</evidence>